<protein>
    <submittedName>
        <fullName evidence="2">Uncharacterized protein</fullName>
    </submittedName>
</protein>
<evidence type="ECO:0000313" key="2">
    <source>
        <dbReference type="EMBL" id="GFZ13584.1"/>
    </source>
</evidence>
<dbReference type="AlphaFoldDB" id="A0A7J0GSJ0"/>
<dbReference type="EMBL" id="BJWL01000023">
    <property type="protein sequence ID" value="GFZ13584.1"/>
    <property type="molecule type" value="Genomic_DNA"/>
</dbReference>
<keyword evidence="3" id="KW-1185">Reference proteome</keyword>
<dbReference type="Proteomes" id="UP000585474">
    <property type="component" value="Unassembled WGS sequence"/>
</dbReference>
<dbReference type="OrthoDB" id="1744099at2759"/>
<reference evidence="2 3" key="1">
    <citation type="submission" date="2019-07" db="EMBL/GenBank/DDBJ databases">
        <title>De Novo Assembly of kiwifruit Actinidia rufa.</title>
        <authorList>
            <person name="Sugita-Konishi S."/>
            <person name="Sato K."/>
            <person name="Mori E."/>
            <person name="Abe Y."/>
            <person name="Kisaki G."/>
            <person name="Hamano K."/>
            <person name="Suezawa K."/>
            <person name="Otani M."/>
            <person name="Fukuda T."/>
            <person name="Manabe T."/>
            <person name="Gomi K."/>
            <person name="Tabuchi M."/>
            <person name="Akimitsu K."/>
            <person name="Kataoka I."/>
        </authorList>
    </citation>
    <scope>NUCLEOTIDE SEQUENCE [LARGE SCALE GENOMIC DNA]</scope>
    <source>
        <strain evidence="3">cv. Fuchu</strain>
    </source>
</reference>
<name>A0A7J0GSJ0_9ERIC</name>
<accession>A0A7J0GSJ0</accession>
<proteinExistence type="predicted"/>
<comment type="caution">
    <text evidence="2">The sequence shown here is derived from an EMBL/GenBank/DDBJ whole genome shotgun (WGS) entry which is preliminary data.</text>
</comment>
<organism evidence="2 3">
    <name type="scientific">Actinidia rufa</name>
    <dbReference type="NCBI Taxonomy" id="165716"/>
    <lineage>
        <taxon>Eukaryota</taxon>
        <taxon>Viridiplantae</taxon>
        <taxon>Streptophyta</taxon>
        <taxon>Embryophyta</taxon>
        <taxon>Tracheophyta</taxon>
        <taxon>Spermatophyta</taxon>
        <taxon>Magnoliopsida</taxon>
        <taxon>eudicotyledons</taxon>
        <taxon>Gunneridae</taxon>
        <taxon>Pentapetalae</taxon>
        <taxon>asterids</taxon>
        <taxon>Ericales</taxon>
        <taxon>Actinidiaceae</taxon>
        <taxon>Actinidia</taxon>
    </lineage>
</organism>
<evidence type="ECO:0000256" key="1">
    <source>
        <dbReference type="SAM" id="MobiDB-lite"/>
    </source>
</evidence>
<evidence type="ECO:0000313" key="3">
    <source>
        <dbReference type="Proteomes" id="UP000585474"/>
    </source>
</evidence>
<feature type="compositionally biased region" description="Low complexity" evidence="1">
    <location>
        <begin position="9"/>
        <end position="19"/>
    </location>
</feature>
<feature type="region of interest" description="Disordered" evidence="1">
    <location>
        <begin position="1"/>
        <end position="82"/>
    </location>
</feature>
<feature type="compositionally biased region" description="Polar residues" evidence="1">
    <location>
        <begin position="52"/>
        <end position="67"/>
    </location>
</feature>
<sequence length="138" mass="15270">MEASSLVSKAKTAFHSAAAKAERVFTDIKKSDSSTNQGNRQIDSIGDDSDKQSPTISNSDSPNSAGESKSHHEVKYLLKKPAPLKAKRNWHERLKNIRIGRKGVEDFEKPGNPTMSFAIFDENLYLMGMREVSESKAS</sequence>
<feature type="compositionally biased region" description="Polar residues" evidence="1">
    <location>
        <begin position="33"/>
        <end position="42"/>
    </location>
</feature>
<feature type="compositionally biased region" description="Basic and acidic residues" evidence="1">
    <location>
        <begin position="20"/>
        <end position="32"/>
    </location>
</feature>
<gene>
    <name evidence="2" type="ORF">Acr_23g0019690</name>
</gene>